<sequence>MTNIRISAVQFRAERVSGFEDFERQVRGLMEDVPLDSDYVLFPELFTVGLLTSFPDWETAGPSAMMRLDQFTVPFKKLFADLAEQRGQIIVAGSHLEKRGEDYFNVSTIFQPNGDIAEHKKSHIFPAEGNWKTREGEELNVFDIGPARIGVAICYEAEIPEVAHILSRQGADIVFCPSYTYTEFGFWRVRHCAQSRSIENQIYVVHCPTICEIGKPIDSGYGRSAILTPCDTPWTANGIAVEAETNVQTVITGTVNLDRLYENRKTGAATTYNDRIRKSGMYANHAPYAQERSN</sequence>
<evidence type="ECO:0000313" key="2">
    <source>
        <dbReference type="EMBL" id="ANY68463.1"/>
    </source>
</evidence>
<protein>
    <submittedName>
        <fullName evidence="2">Amidohydrolase</fullName>
    </submittedName>
</protein>
<dbReference type="PANTHER" id="PTHR23088:SF50">
    <property type="entry name" value="HYDROLASE YHCX"/>
    <property type="match status" value="1"/>
</dbReference>
<dbReference type="InterPro" id="IPR003010">
    <property type="entry name" value="C-N_Hydrolase"/>
</dbReference>
<reference evidence="2" key="1">
    <citation type="submission" date="2016-08" db="EMBL/GenBank/DDBJ databases">
        <title>Complete Genome Seqeunce of Paenibacillus sp. BIHB 4019 from tea rhizoplane.</title>
        <authorList>
            <person name="Thakur R."/>
            <person name="Swarnkar M.K."/>
            <person name="Gulati A."/>
        </authorList>
    </citation>
    <scope>NUCLEOTIDE SEQUENCE [LARGE SCALE GENOMIC DNA]</scope>
    <source>
        <strain evidence="2">BIHB4019</strain>
    </source>
</reference>
<dbReference type="InterPro" id="IPR036526">
    <property type="entry name" value="C-N_Hydrolase_sf"/>
</dbReference>
<dbReference type="Gene3D" id="3.60.110.10">
    <property type="entry name" value="Carbon-nitrogen hydrolase"/>
    <property type="match status" value="1"/>
</dbReference>
<name>A0A1B2DL74_9BACL</name>
<accession>A0A1B2DL74</accession>
<dbReference type="AlphaFoldDB" id="A0A1B2DL74"/>
<organism evidence="2">
    <name type="scientific">Paenibacillus sp. BIHB 4019</name>
    <dbReference type="NCBI Taxonomy" id="1870819"/>
    <lineage>
        <taxon>Bacteria</taxon>
        <taxon>Bacillati</taxon>
        <taxon>Bacillota</taxon>
        <taxon>Bacilli</taxon>
        <taxon>Bacillales</taxon>
        <taxon>Paenibacillaceae</taxon>
        <taxon>Paenibacillus</taxon>
    </lineage>
</organism>
<dbReference type="Pfam" id="PF00795">
    <property type="entry name" value="CN_hydrolase"/>
    <property type="match status" value="1"/>
</dbReference>
<dbReference type="PANTHER" id="PTHR23088">
    <property type="entry name" value="NITRILASE-RELATED"/>
    <property type="match status" value="1"/>
</dbReference>
<dbReference type="GO" id="GO:0016787">
    <property type="term" value="F:hydrolase activity"/>
    <property type="evidence" value="ECO:0007669"/>
    <property type="project" value="UniProtKB-KW"/>
</dbReference>
<proteinExistence type="predicted"/>
<dbReference type="SUPFAM" id="SSF56317">
    <property type="entry name" value="Carbon-nitrogen hydrolase"/>
    <property type="match status" value="1"/>
</dbReference>
<evidence type="ECO:0000259" key="1">
    <source>
        <dbReference type="PROSITE" id="PS50263"/>
    </source>
</evidence>
<keyword evidence="2" id="KW-0378">Hydrolase</keyword>
<dbReference type="EMBL" id="CP016808">
    <property type="protein sequence ID" value="ANY68463.1"/>
    <property type="molecule type" value="Genomic_DNA"/>
</dbReference>
<dbReference type="RefSeq" id="WP_099519602.1">
    <property type="nucleotide sequence ID" value="NZ_CP016808.1"/>
</dbReference>
<feature type="domain" description="CN hydrolase" evidence="1">
    <location>
        <begin position="4"/>
        <end position="257"/>
    </location>
</feature>
<gene>
    <name evidence="2" type="ORF">BBD42_19775</name>
</gene>
<dbReference type="PROSITE" id="PS50263">
    <property type="entry name" value="CN_HYDROLASE"/>
    <property type="match status" value="1"/>
</dbReference>